<dbReference type="Proteomes" id="UP000274601">
    <property type="component" value="Unassembled WGS sequence"/>
</dbReference>
<proteinExistence type="predicted"/>
<keyword evidence="1" id="KW-0472">Membrane</keyword>
<dbReference type="Gene3D" id="2.60.120.560">
    <property type="entry name" value="Exo-inulinase, domain 1"/>
    <property type="match status" value="1"/>
</dbReference>
<protein>
    <recommendedName>
        <fullName evidence="4">3-keto-disaccharide hydrolase domain-containing protein</fullName>
    </recommendedName>
</protein>
<keyword evidence="1" id="KW-1133">Transmembrane helix</keyword>
<accession>A0A495QG77</accession>
<evidence type="ECO:0008006" key="4">
    <source>
        <dbReference type="Google" id="ProtNLM"/>
    </source>
</evidence>
<dbReference type="RefSeq" id="WP_121437145.1">
    <property type="nucleotide sequence ID" value="NZ_RBWU01000006.1"/>
</dbReference>
<dbReference type="OrthoDB" id="8434516at2"/>
<feature type="transmembrane region" description="Helical" evidence="1">
    <location>
        <begin position="20"/>
        <end position="38"/>
    </location>
</feature>
<keyword evidence="3" id="KW-1185">Reference proteome</keyword>
<evidence type="ECO:0000313" key="3">
    <source>
        <dbReference type="Proteomes" id="UP000274601"/>
    </source>
</evidence>
<name>A0A495QG77_9ACTN</name>
<reference evidence="2 3" key="1">
    <citation type="submission" date="2018-10" db="EMBL/GenBank/DDBJ databases">
        <title>Genomic Encyclopedia of Archaeal and Bacterial Type Strains, Phase II (KMG-II): from individual species to whole genera.</title>
        <authorList>
            <person name="Goeker M."/>
        </authorList>
    </citation>
    <scope>NUCLEOTIDE SEQUENCE [LARGE SCALE GENOMIC DNA]</scope>
    <source>
        <strain evidence="2 3">DSM 43383</strain>
    </source>
</reference>
<dbReference type="EMBL" id="RBWU01000006">
    <property type="protein sequence ID" value="RKS70922.1"/>
    <property type="molecule type" value="Genomic_DNA"/>
</dbReference>
<gene>
    <name evidence="2" type="ORF">BZB76_5402</name>
</gene>
<keyword evidence="1" id="KW-0812">Transmembrane</keyword>
<evidence type="ECO:0000313" key="2">
    <source>
        <dbReference type="EMBL" id="RKS70922.1"/>
    </source>
</evidence>
<comment type="caution">
    <text evidence="2">The sequence shown here is derived from an EMBL/GenBank/DDBJ whole genome shotgun (WGS) entry which is preliminary data.</text>
</comment>
<evidence type="ECO:0000256" key="1">
    <source>
        <dbReference type="SAM" id="Phobius"/>
    </source>
</evidence>
<organism evidence="2 3">
    <name type="scientific">Actinomadura pelletieri DSM 43383</name>
    <dbReference type="NCBI Taxonomy" id="1120940"/>
    <lineage>
        <taxon>Bacteria</taxon>
        <taxon>Bacillati</taxon>
        <taxon>Actinomycetota</taxon>
        <taxon>Actinomycetes</taxon>
        <taxon>Streptosporangiales</taxon>
        <taxon>Thermomonosporaceae</taxon>
        <taxon>Actinomadura</taxon>
    </lineage>
</organism>
<sequence length="231" mass="25671">MPDVGDRPTTHRATRALRWSPALALVALLTVAAVSIVADRGGEDAFVRWRDGTVHGPWRSVYDGHGLNGTRGDVISLRPKKATDPAKTHAGLVVSRERHGDMEFRLRARTVAQLRAGKPNPWEAAWIVWAYSDDGHFYYFILKPTGWELGKRDPAYPGGQRFLATGGGRFSIDREYTVSVVHNGARMAVRVDGELLTTFTDTERPYMGGSVGLYTEDAEVEFRDITVHPRP</sequence>
<dbReference type="AlphaFoldDB" id="A0A495QG77"/>